<feature type="transmembrane region" description="Helical" evidence="4">
    <location>
        <begin position="78"/>
        <end position="100"/>
    </location>
</feature>
<evidence type="ECO:0000256" key="1">
    <source>
        <dbReference type="ARBA" id="ARBA00009709"/>
    </source>
</evidence>
<dbReference type="FunFam" id="3.40.50.1820:FF:000074">
    <property type="entry name" value="Abhydrolase domain containing 16A"/>
    <property type="match status" value="1"/>
</dbReference>
<dbReference type="Pfam" id="PF00561">
    <property type="entry name" value="Abhydrolase_1"/>
    <property type="match status" value="1"/>
</dbReference>
<dbReference type="GO" id="GO:0012505">
    <property type="term" value="C:endomembrane system"/>
    <property type="evidence" value="ECO:0007669"/>
    <property type="project" value="TreeGrafter"/>
</dbReference>
<dbReference type="GO" id="GO:0006660">
    <property type="term" value="P:phosphatidylserine catabolic process"/>
    <property type="evidence" value="ECO:0007669"/>
    <property type="project" value="TreeGrafter"/>
</dbReference>
<dbReference type="FunCoup" id="A0A1W4XSM5">
    <property type="interactions" value="900"/>
</dbReference>
<dbReference type="InterPro" id="IPR029058">
    <property type="entry name" value="AB_hydrolase_fold"/>
</dbReference>
<feature type="domain" description="AB hydrolase-1" evidence="5">
    <location>
        <begin position="252"/>
        <end position="370"/>
    </location>
</feature>
<dbReference type="AlphaFoldDB" id="A0A1W4XSM5"/>
<keyword evidence="7" id="KW-1185">Reference proteome</keyword>
<dbReference type="KEGG" id="apln:108744272"/>
<dbReference type="GeneID" id="108744272"/>
<dbReference type="Gene3D" id="3.40.50.1820">
    <property type="entry name" value="alpha/beta hydrolase"/>
    <property type="match status" value="1"/>
</dbReference>
<gene>
    <name evidence="8" type="primary">LOC108744272</name>
</gene>
<dbReference type="GO" id="GO:0004620">
    <property type="term" value="F:phospholipase activity"/>
    <property type="evidence" value="ECO:0007669"/>
    <property type="project" value="TreeGrafter"/>
</dbReference>
<sequence length="537" mass="61430">MSLLRSVIESMFTPRLVKIYGNSPLQVERVYEPNLFEKWSDQIINSIYMLWKLGLYGSPLLVGYFYRKGYLTSDYFITLTKFVTSIGVILVVSFCVRGFGRSTNSVYQKFLKTLKDADTDLTPSNKQALSRYEFDFYAWPAEYTWFNMDGIAKKARRNIVRPVSHRNAFQLISSVPCHIIGYLSIHTFGIRMIYPGSLGILQMILGPVLLQGRTKLIESYKGVRSKLKTKENNSIDTMFIDRRNETENGNTLVVCCEGNAGFYEIGVMGTPIEAGYSVLGWNHPGFACSTGKPYPVQEHNAIDIVMQFAINKLGFKKENIILFGWSIGGYTATWAAMNYPDIKAVVLDATFDDILPLAVSHMPQSMESIVKLAIREYVNLNIAEQLLTYPGPVLIIRRTEDEVICLEEGILSSNRGNNLLIKLFKYRYPLIMNDAQLKILQEYFSYTGPKQDDFYRISGVNSDLCRSLLESYISENSKSYPMRIGEDMDDNQKTQMVLYLARKYMKDYKSTHCTPLPRDMFQAPWDINIVENDFVLT</sequence>
<dbReference type="OrthoDB" id="6412627at2759"/>
<dbReference type="PANTHER" id="PTHR12277">
    <property type="entry name" value="ALPHA/BETA HYDROLASE DOMAIN-CONTAINING PROTEIN"/>
    <property type="match status" value="1"/>
</dbReference>
<dbReference type="PANTHER" id="PTHR12277:SF72">
    <property type="entry name" value="BAT5L PROTEIN"/>
    <property type="match status" value="1"/>
</dbReference>
<feature type="transmembrane region" description="Helical" evidence="4">
    <location>
        <begin position="43"/>
        <end position="66"/>
    </location>
</feature>
<evidence type="ECO:0000259" key="6">
    <source>
        <dbReference type="Pfam" id="PF22990"/>
    </source>
</evidence>
<dbReference type="Pfam" id="PF22990">
    <property type="entry name" value="ABHD16_N"/>
    <property type="match status" value="1"/>
</dbReference>
<protein>
    <submittedName>
        <fullName evidence="8">Protein ABHD16A</fullName>
    </submittedName>
</protein>
<accession>A0A1W4XSM5</accession>
<proteinExistence type="inferred from homology"/>
<keyword evidence="4" id="KW-0812">Transmembrane</keyword>
<name>A0A1W4XSM5_AGRPL</name>
<feature type="domain" description="Phosphatidylserine Lipase ABHD16 N-terminal" evidence="6">
    <location>
        <begin position="6"/>
        <end position="135"/>
    </location>
</feature>
<dbReference type="STRING" id="224129.A0A1W4XSM5"/>
<keyword evidence="3" id="KW-0443">Lipid metabolism</keyword>
<evidence type="ECO:0000259" key="5">
    <source>
        <dbReference type="Pfam" id="PF00561"/>
    </source>
</evidence>
<keyword evidence="2" id="KW-0378">Hydrolase</keyword>
<dbReference type="Proteomes" id="UP000192223">
    <property type="component" value="Unplaced"/>
</dbReference>
<dbReference type="GO" id="GO:0052651">
    <property type="term" value="P:monoacylglycerol catabolic process"/>
    <property type="evidence" value="ECO:0007669"/>
    <property type="project" value="TreeGrafter"/>
</dbReference>
<dbReference type="GO" id="GO:0047372">
    <property type="term" value="F:monoacylglycerol lipase activity"/>
    <property type="evidence" value="ECO:0007669"/>
    <property type="project" value="TreeGrafter"/>
</dbReference>
<evidence type="ECO:0000256" key="4">
    <source>
        <dbReference type="SAM" id="Phobius"/>
    </source>
</evidence>
<dbReference type="InterPro" id="IPR000073">
    <property type="entry name" value="AB_hydrolase_1"/>
</dbReference>
<comment type="similarity">
    <text evidence="1">Belongs to the AB hydrolase superfamily. ABHD16 family.</text>
</comment>
<dbReference type="InParanoid" id="A0A1W4XSM5"/>
<evidence type="ECO:0000256" key="2">
    <source>
        <dbReference type="ARBA" id="ARBA00022801"/>
    </source>
</evidence>
<organism evidence="7 8">
    <name type="scientific">Agrilus planipennis</name>
    <name type="common">Emerald ash borer</name>
    <name type="synonym">Agrilus marcopoli</name>
    <dbReference type="NCBI Taxonomy" id="224129"/>
    <lineage>
        <taxon>Eukaryota</taxon>
        <taxon>Metazoa</taxon>
        <taxon>Ecdysozoa</taxon>
        <taxon>Arthropoda</taxon>
        <taxon>Hexapoda</taxon>
        <taxon>Insecta</taxon>
        <taxon>Pterygota</taxon>
        <taxon>Neoptera</taxon>
        <taxon>Endopterygota</taxon>
        <taxon>Coleoptera</taxon>
        <taxon>Polyphaga</taxon>
        <taxon>Elateriformia</taxon>
        <taxon>Buprestoidea</taxon>
        <taxon>Buprestidae</taxon>
        <taxon>Agrilinae</taxon>
        <taxon>Agrilus</taxon>
    </lineage>
</organism>
<evidence type="ECO:0000313" key="8">
    <source>
        <dbReference type="RefSeq" id="XP_018335468.1"/>
    </source>
</evidence>
<evidence type="ECO:0000256" key="3">
    <source>
        <dbReference type="ARBA" id="ARBA00023098"/>
    </source>
</evidence>
<dbReference type="InterPro" id="IPR054518">
    <property type="entry name" value="ABHD16_N"/>
</dbReference>
<keyword evidence="4" id="KW-1133">Transmembrane helix</keyword>
<evidence type="ECO:0000313" key="7">
    <source>
        <dbReference type="Proteomes" id="UP000192223"/>
    </source>
</evidence>
<dbReference type="RefSeq" id="XP_018335468.1">
    <property type="nucleotide sequence ID" value="XM_018479966.2"/>
</dbReference>
<dbReference type="SUPFAM" id="SSF53474">
    <property type="entry name" value="alpha/beta-Hydrolases"/>
    <property type="match status" value="1"/>
</dbReference>
<reference evidence="8" key="1">
    <citation type="submission" date="2025-08" db="UniProtKB">
        <authorList>
            <consortium name="RefSeq"/>
        </authorList>
    </citation>
    <scope>IDENTIFICATION</scope>
    <source>
        <tissue evidence="8">Entire body</tissue>
    </source>
</reference>
<keyword evidence="4" id="KW-0472">Membrane</keyword>